<feature type="compositionally biased region" description="Polar residues" evidence="14">
    <location>
        <begin position="108"/>
        <end position="121"/>
    </location>
</feature>
<dbReference type="PANTHER" id="PTHR13710">
    <property type="entry name" value="DNA HELICASE RECQ FAMILY MEMBER"/>
    <property type="match status" value="1"/>
</dbReference>
<reference evidence="18" key="1">
    <citation type="submission" date="2020-03" db="EMBL/GenBank/DDBJ databases">
        <authorList>
            <person name="Chebbi M.A."/>
            <person name="Drezen J.M."/>
        </authorList>
    </citation>
    <scope>NUCLEOTIDE SEQUENCE</scope>
    <source>
        <tissue evidence="18">Whole body</tissue>
    </source>
</reference>
<dbReference type="OrthoDB" id="18781at2759"/>
<dbReference type="GO" id="GO:0005694">
    <property type="term" value="C:chromosome"/>
    <property type="evidence" value="ECO:0007669"/>
    <property type="project" value="TreeGrafter"/>
</dbReference>
<feature type="region of interest" description="Disordered" evidence="14">
    <location>
        <begin position="417"/>
        <end position="458"/>
    </location>
</feature>
<feature type="compositionally biased region" description="Acidic residues" evidence="14">
    <location>
        <begin position="323"/>
        <end position="334"/>
    </location>
</feature>
<dbReference type="InterPro" id="IPR011545">
    <property type="entry name" value="DEAD/DEAH_box_helicase_dom"/>
</dbReference>
<dbReference type="Pfam" id="PF00270">
    <property type="entry name" value="DEAD"/>
    <property type="match status" value="1"/>
</dbReference>
<feature type="compositionally biased region" description="Basic residues" evidence="14">
    <location>
        <begin position="429"/>
        <end position="440"/>
    </location>
</feature>
<comment type="caution">
    <text evidence="18">The sequence shown here is derived from an EMBL/GenBank/DDBJ whole genome shotgun (WGS) entry which is preliminary data.</text>
</comment>
<keyword evidence="6" id="KW-0067">ATP-binding</keyword>
<dbReference type="FunFam" id="3.40.50.300:FF:000772">
    <property type="entry name" value="ATP-dependent DNA helicase Q4"/>
    <property type="match status" value="1"/>
</dbReference>
<evidence type="ECO:0000256" key="4">
    <source>
        <dbReference type="ARBA" id="ARBA00022801"/>
    </source>
</evidence>
<proteinExistence type="inferred from homology"/>
<accession>A0A8J5R0L8</accession>
<feature type="domain" description="Helicase ATP-binding" evidence="16">
    <location>
        <begin position="754"/>
        <end position="931"/>
    </location>
</feature>
<keyword evidence="13" id="KW-0862">Zinc</keyword>
<dbReference type="PANTHER" id="PTHR13710:SF108">
    <property type="entry name" value="ATP-DEPENDENT DNA HELICASE Q4"/>
    <property type="match status" value="1"/>
</dbReference>
<dbReference type="Pfam" id="PF00098">
    <property type="entry name" value="zf-CCHC"/>
    <property type="match status" value="1"/>
</dbReference>
<evidence type="ECO:0000256" key="8">
    <source>
        <dbReference type="ARBA" id="ARBA00023235"/>
    </source>
</evidence>
<keyword evidence="9" id="KW-0539">Nucleus</keyword>
<dbReference type="SMART" id="SM00487">
    <property type="entry name" value="DEXDc"/>
    <property type="match status" value="1"/>
</dbReference>
<evidence type="ECO:0000313" key="18">
    <source>
        <dbReference type="EMBL" id="KAG8038272.1"/>
    </source>
</evidence>
<comment type="similarity">
    <text evidence="2">Belongs to the helicase family. RecQ subfamily.</text>
</comment>
<feature type="region of interest" description="Disordered" evidence="14">
    <location>
        <begin position="173"/>
        <end position="209"/>
    </location>
</feature>
<dbReference type="PROSITE" id="PS51194">
    <property type="entry name" value="HELICASE_CTER"/>
    <property type="match status" value="1"/>
</dbReference>
<dbReference type="NCBIfam" id="TIGR00614">
    <property type="entry name" value="recQ_fam"/>
    <property type="match status" value="1"/>
</dbReference>
<dbReference type="GO" id="GO:0005634">
    <property type="term" value="C:nucleus"/>
    <property type="evidence" value="ECO:0007669"/>
    <property type="project" value="UniProtKB-SubCell"/>
</dbReference>
<keyword evidence="8" id="KW-0413">Isomerase</keyword>
<dbReference type="PROSITE" id="PS50158">
    <property type="entry name" value="ZF_CCHC"/>
    <property type="match status" value="1"/>
</dbReference>
<dbReference type="CDD" id="cd18018">
    <property type="entry name" value="DEXHc_RecQ4-like"/>
    <property type="match status" value="1"/>
</dbReference>
<evidence type="ECO:0000256" key="7">
    <source>
        <dbReference type="ARBA" id="ARBA00023125"/>
    </source>
</evidence>
<evidence type="ECO:0000256" key="5">
    <source>
        <dbReference type="ARBA" id="ARBA00022806"/>
    </source>
</evidence>
<dbReference type="InterPro" id="IPR021110">
    <property type="entry name" value="DNA_rep_checkpnt_protein"/>
</dbReference>
<dbReference type="GO" id="GO:0016787">
    <property type="term" value="F:hydrolase activity"/>
    <property type="evidence" value="ECO:0007669"/>
    <property type="project" value="UniProtKB-KW"/>
</dbReference>
<protein>
    <recommendedName>
        <fullName evidence="11">DNA 3'-5' helicase</fullName>
        <ecNumber evidence="11">5.6.2.4</ecNumber>
    </recommendedName>
</protein>
<dbReference type="InterPro" id="IPR001650">
    <property type="entry name" value="Helicase_C-like"/>
</dbReference>
<keyword evidence="13" id="KW-0479">Metal-binding</keyword>
<dbReference type="CDD" id="cd22289">
    <property type="entry name" value="RecQL4_SLD2_NTD"/>
    <property type="match status" value="1"/>
</dbReference>
<evidence type="ECO:0000256" key="11">
    <source>
        <dbReference type="ARBA" id="ARBA00034808"/>
    </source>
</evidence>
<evidence type="ECO:0000256" key="13">
    <source>
        <dbReference type="PROSITE-ProRule" id="PRU00047"/>
    </source>
</evidence>
<evidence type="ECO:0000256" key="10">
    <source>
        <dbReference type="ARBA" id="ARBA00034617"/>
    </source>
</evidence>
<dbReference type="SMART" id="SM00343">
    <property type="entry name" value="ZnF_C2HC"/>
    <property type="match status" value="1"/>
</dbReference>
<keyword evidence="19" id="KW-1185">Reference proteome</keyword>
<comment type="catalytic activity">
    <reaction evidence="12">
        <text>ATP + H2O = ADP + phosphate + H(+)</text>
        <dbReference type="Rhea" id="RHEA:13065"/>
        <dbReference type="ChEBI" id="CHEBI:15377"/>
        <dbReference type="ChEBI" id="CHEBI:15378"/>
        <dbReference type="ChEBI" id="CHEBI:30616"/>
        <dbReference type="ChEBI" id="CHEBI:43474"/>
        <dbReference type="ChEBI" id="CHEBI:456216"/>
    </reaction>
</comment>
<dbReference type="InterPro" id="IPR014001">
    <property type="entry name" value="Helicase_ATP-bd"/>
</dbReference>
<comment type="subcellular location">
    <subcellularLocation>
        <location evidence="1">Nucleus</location>
    </subcellularLocation>
</comment>
<dbReference type="PROSITE" id="PS51192">
    <property type="entry name" value="HELICASE_ATP_BIND_1"/>
    <property type="match status" value="1"/>
</dbReference>
<feature type="domain" description="Helicase C-terminal" evidence="17">
    <location>
        <begin position="953"/>
        <end position="1122"/>
    </location>
</feature>
<dbReference type="Pfam" id="PF00271">
    <property type="entry name" value="Helicase_C"/>
    <property type="match status" value="1"/>
</dbReference>
<gene>
    <name evidence="18" type="ORF">G9C98_006599</name>
</gene>
<feature type="compositionally biased region" description="Basic and acidic residues" evidence="14">
    <location>
        <begin position="417"/>
        <end position="428"/>
    </location>
</feature>
<sequence>MTLLDDPAVNNKYMKCKIRVKKWESDFMEKYGRKPTKNDIKTADKIIRESYKNYWMLKTKVLEETLLDITFSDEIESNVSLNTSSLDFLSQDSVSQFDIKTPEKSVLDKSTGSESVVNTENIAPDAPKAEPSASVDTLNVDGAWGDHLNKDYEAPKKKKILVGKSSSFQLSQKKFTSSSFRKRNPRKSLPVSRSKNKSSLNKSTPEVDSLNNTSLAAETIQDSSDLLLADPIKIVTQEIKVTTQPINIIQQVLSGKSVTVDRKLDSEWLARCSKDDNEAIEEPKSESKRLSGVSDSGIESLDNNYQESQDISSKDSPSQAAEVSDDDFVCVSDSEEESRKKRIRNWRRSASDMSNICKRPRTDFSYRAFSFASPLNKQSFMSPAIEQEIKRLEAEKNVIEKPVAHVKEKFVVEKEDKAEPMVKSEEKDKKKRGRKPAVKRKSAETKKPRRTTRRKVKYSEDSFEEIFEDRELPNEKETPEIPIYGMEALDVVPRFAVPQDTNGDLVTEFCESIEAEKTAMTKTKPKAAMSAKEKLEAKIASGNINDNFVRINLKKKVFVRGKKSFNFSRYKKNQWKHKKKELASGECSLDLADLAEKNTCFKCGGSNHISRNCPAMKSDELIPLEHTDVSEYPTLEEAKHMASQEAIKAHAHRLHHLPKTSSMPSEEKPEELENCPYDFDDDFEEEIVDEDQPFVGYKIPHELIDKLLPPENGVIDPVYPTSSDGSVIPTPAEVLQALNKFGHKSFRPGQEKAVMRILSGQSTLVTLSTGSGKSLCYQLPAYLYAKRSHCITLVISPLVSLMDDQVTGVPGFISAAALHTGQTPKTREKVIEAVKEGRLDILLVSPEAIVAGEKSTGFGSLLRQLPPIAFACIDEAHCISQWSHNFRPSYLMVCRVLMEKMGVKTILGLTATATRATAESIVNHLKIHDGMAGVISDVPLPNNLTLTVSKDDQRDRALVDLLRSPRFKDCNSIIIYCTKREECTRIAGLLRVSLQDLETGKPKPKAKVSTIAEAYHAGLAASRRKVIQKHFMSGDTRIVVATVAFGMGINKLNIRSVIHYNMPQSFEGYVQEVGRAGRDNLPAHCHLFINPQENSDKWELRRHIHANGVDRHTIRKLLQKVFVPCSCATSGKRCPGHEVAIPINEIVRSLDITEEMISTLLCYLELHPKKFITVLSSVYVNAKVTSYNGAQVLKAAAQSSPPLAMAIALDRKKGVTHDDDTTIEFPVVDVAAAIGWDSGVVKSHLKNLEWMTVNGKPKRSSISVRYDTLGLRVRAPGDLTDAELDEALDTLASRAQSQETSSLQQLEIIHAVMNKYSCQRVKDCEELNDDNIYKSNQLKNVIRQYFQSPSPLSIVEIDAKKNDTANEAQLVNDIRSLIVSYRDNNFTGRAVARIFHGIQSPNYSALTWCRCRFWRAYLAVDFNYIAQIATREILAMR</sequence>
<feature type="compositionally biased region" description="Polar residues" evidence="14">
    <location>
        <begin position="301"/>
        <end position="321"/>
    </location>
</feature>
<evidence type="ECO:0000256" key="9">
    <source>
        <dbReference type="ARBA" id="ARBA00023242"/>
    </source>
</evidence>
<keyword evidence="4" id="KW-0378">Hydrolase</keyword>
<feature type="region of interest" description="Disordered" evidence="14">
    <location>
        <begin position="278"/>
        <end position="334"/>
    </location>
</feature>
<evidence type="ECO:0000256" key="3">
    <source>
        <dbReference type="ARBA" id="ARBA00022741"/>
    </source>
</evidence>
<dbReference type="InterPro" id="IPR004589">
    <property type="entry name" value="DNA_helicase_ATP-dep_RecQ"/>
</dbReference>
<dbReference type="EMBL" id="JAAOIC020000044">
    <property type="protein sequence ID" value="KAG8038272.1"/>
    <property type="molecule type" value="Genomic_DNA"/>
</dbReference>
<dbReference type="Pfam" id="PF11719">
    <property type="entry name" value="Drc1-Sld2"/>
    <property type="match status" value="1"/>
</dbReference>
<evidence type="ECO:0000256" key="1">
    <source>
        <dbReference type="ARBA" id="ARBA00004123"/>
    </source>
</evidence>
<name>A0A8J5R0L8_9HYME</name>
<keyword evidence="7" id="KW-0238">DNA-binding</keyword>
<dbReference type="GO" id="GO:0043138">
    <property type="term" value="F:3'-5' DNA helicase activity"/>
    <property type="evidence" value="ECO:0007669"/>
    <property type="project" value="UniProtKB-EC"/>
</dbReference>
<dbReference type="InterPro" id="IPR001878">
    <property type="entry name" value="Znf_CCHC"/>
</dbReference>
<feature type="domain" description="CCHC-type" evidence="15">
    <location>
        <begin position="600"/>
        <end position="614"/>
    </location>
</feature>
<evidence type="ECO:0000259" key="17">
    <source>
        <dbReference type="PROSITE" id="PS51194"/>
    </source>
</evidence>
<feature type="compositionally biased region" description="Basic residues" evidence="14">
    <location>
        <begin position="447"/>
        <end position="456"/>
    </location>
</feature>
<keyword evidence="13" id="KW-0863">Zinc-finger</keyword>
<dbReference type="GO" id="GO:0009378">
    <property type="term" value="F:four-way junction helicase activity"/>
    <property type="evidence" value="ECO:0007669"/>
    <property type="project" value="TreeGrafter"/>
</dbReference>
<keyword evidence="3" id="KW-0547">Nucleotide-binding</keyword>
<evidence type="ECO:0000256" key="2">
    <source>
        <dbReference type="ARBA" id="ARBA00005446"/>
    </source>
</evidence>
<dbReference type="GO" id="GO:0008270">
    <property type="term" value="F:zinc ion binding"/>
    <property type="evidence" value="ECO:0007669"/>
    <property type="project" value="UniProtKB-KW"/>
</dbReference>
<organism evidence="18 19">
    <name type="scientific">Cotesia typhae</name>
    <dbReference type="NCBI Taxonomy" id="2053667"/>
    <lineage>
        <taxon>Eukaryota</taxon>
        <taxon>Metazoa</taxon>
        <taxon>Ecdysozoa</taxon>
        <taxon>Arthropoda</taxon>
        <taxon>Hexapoda</taxon>
        <taxon>Insecta</taxon>
        <taxon>Pterygota</taxon>
        <taxon>Neoptera</taxon>
        <taxon>Endopterygota</taxon>
        <taxon>Hymenoptera</taxon>
        <taxon>Apocrita</taxon>
        <taxon>Ichneumonoidea</taxon>
        <taxon>Braconidae</taxon>
        <taxon>Microgastrinae</taxon>
        <taxon>Cotesia</taxon>
    </lineage>
</organism>
<keyword evidence="5" id="KW-0347">Helicase</keyword>
<dbReference type="GO" id="GO:0005524">
    <property type="term" value="F:ATP binding"/>
    <property type="evidence" value="ECO:0007669"/>
    <property type="project" value="UniProtKB-KW"/>
</dbReference>
<dbReference type="SMART" id="SM00490">
    <property type="entry name" value="HELICc"/>
    <property type="match status" value="1"/>
</dbReference>
<evidence type="ECO:0000259" key="16">
    <source>
        <dbReference type="PROSITE" id="PS51192"/>
    </source>
</evidence>
<dbReference type="GO" id="GO:0000724">
    <property type="term" value="P:double-strand break repair via homologous recombination"/>
    <property type="evidence" value="ECO:0007669"/>
    <property type="project" value="TreeGrafter"/>
</dbReference>
<dbReference type="EC" id="5.6.2.4" evidence="11"/>
<dbReference type="GO" id="GO:0003677">
    <property type="term" value="F:DNA binding"/>
    <property type="evidence" value="ECO:0007669"/>
    <property type="project" value="UniProtKB-KW"/>
</dbReference>
<reference evidence="18" key="2">
    <citation type="submission" date="2021-04" db="EMBL/GenBank/DDBJ databases">
        <title>Genome-wide patterns of bracovirus chromosomal integration into multiple host tissues during parasitism.</title>
        <authorList>
            <person name="Chebbi M.A.C."/>
        </authorList>
    </citation>
    <scope>NUCLEOTIDE SEQUENCE</scope>
    <source>
        <tissue evidence="18">Whole body</tissue>
    </source>
</reference>
<evidence type="ECO:0000313" key="19">
    <source>
        <dbReference type="Proteomes" id="UP000729913"/>
    </source>
</evidence>
<feature type="compositionally biased region" description="Basic and acidic residues" evidence="14">
    <location>
        <begin position="278"/>
        <end position="289"/>
    </location>
</feature>
<dbReference type="GO" id="GO:0005737">
    <property type="term" value="C:cytoplasm"/>
    <property type="evidence" value="ECO:0007669"/>
    <property type="project" value="TreeGrafter"/>
</dbReference>
<feature type="region of interest" description="Disordered" evidence="14">
    <location>
        <begin position="105"/>
        <end position="137"/>
    </location>
</feature>
<comment type="catalytic activity">
    <reaction evidence="10">
        <text>Couples ATP hydrolysis with the unwinding of duplex DNA by translocating in the 3'-5' direction.</text>
        <dbReference type="EC" id="5.6.2.4"/>
    </reaction>
</comment>
<evidence type="ECO:0000256" key="6">
    <source>
        <dbReference type="ARBA" id="ARBA00022840"/>
    </source>
</evidence>
<evidence type="ECO:0000256" key="14">
    <source>
        <dbReference type="SAM" id="MobiDB-lite"/>
    </source>
</evidence>
<evidence type="ECO:0000256" key="12">
    <source>
        <dbReference type="ARBA" id="ARBA00049360"/>
    </source>
</evidence>
<dbReference type="Proteomes" id="UP000729913">
    <property type="component" value="Unassembled WGS sequence"/>
</dbReference>
<dbReference type="GO" id="GO:0006260">
    <property type="term" value="P:DNA replication"/>
    <property type="evidence" value="ECO:0007669"/>
    <property type="project" value="InterPro"/>
</dbReference>
<evidence type="ECO:0000259" key="15">
    <source>
        <dbReference type="PROSITE" id="PS50158"/>
    </source>
</evidence>